<keyword evidence="2" id="KW-0805">Transcription regulation</keyword>
<gene>
    <name evidence="7" type="ORF">QIT00_04285</name>
</gene>
<dbReference type="InterPro" id="IPR036388">
    <property type="entry name" value="WH-like_DNA-bd_sf"/>
</dbReference>
<comment type="caution">
    <text evidence="7">The sequence shown here is derived from an EMBL/GenBank/DDBJ whole genome shotgun (WGS) entry which is preliminary data.</text>
</comment>
<dbReference type="Pfam" id="PF08281">
    <property type="entry name" value="Sigma70_r4_2"/>
    <property type="match status" value="1"/>
</dbReference>
<sequence length="196" mass="22077">MSQPEEVPSASRGRAGPELDALLTEVARGDQESFAGLYDRVSGPVLGLVRSLLRDPAQSEEVMQEVLVEVWRTAARFRPDRGSAMNWVLTLAHRRAVDRIRSVQARVEREQKAALLDRVPEYDEVTEQVETRLEQQRVRRCLGALTKLQREAVTLAYYRGLTSREAAELLTLPLGTVKTRLRDGLIRLRDCLGVSV</sequence>
<evidence type="ECO:0000313" key="7">
    <source>
        <dbReference type="EMBL" id="MDI3417788.1"/>
    </source>
</evidence>
<dbReference type="NCBIfam" id="TIGR02937">
    <property type="entry name" value="sigma70-ECF"/>
    <property type="match status" value="1"/>
</dbReference>
<dbReference type="InterPro" id="IPR039425">
    <property type="entry name" value="RNA_pol_sigma-70-like"/>
</dbReference>
<feature type="domain" description="RNA polymerase sigma-70 region 2" evidence="5">
    <location>
        <begin position="37"/>
        <end position="104"/>
    </location>
</feature>
<evidence type="ECO:0000259" key="5">
    <source>
        <dbReference type="Pfam" id="PF04542"/>
    </source>
</evidence>
<dbReference type="CDD" id="cd06171">
    <property type="entry name" value="Sigma70_r4"/>
    <property type="match status" value="1"/>
</dbReference>
<evidence type="ECO:0000313" key="8">
    <source>
        <dbReference type="Proteomes" id="UP001237105"/>
    </source>
</evidence>
<evidence type="ECO:0000256" key="1">
    <source>
        <dbReference type="ARBA" id="ARBA00010641"/>
    </source>
</evidence>
<name>A0ABT6SRP1_9ACTN</name>
<dbReference type="Gene3D" id="1.10.10.10">
    <property type="entry name" value="Winged helix-like DNA-binding domain superfamily/Winged helix DNA-binding domain"/>
    <property type="match status" value="1"/>
</dbReference>
<dbReference type="PANTHER" id="PTHR43133:SF66">
    <property type="entry name" value="ECF RNA POLYMERASE SIGMA FACTOR SIGK"/>
    <property type="match status" value="1"/>
</dbReference>
<evidence type="ECO:0000256" key="3">
    <source>
        <dbReference type="ARBA" id="ARBA00023082"/>
    </source>
</evidence>
<keyword evidence="4" id="KW-0804">Transcription</keyword>
<keyword evidence="8" id="KW-1185">Reference proteome</keyword>
<evidence type="ECO:0000256" key="4">
    <source>
        <dbReference type="ARBA" id="ARBA00023163"/>
    </source>
</evidence>
<dbReference type="InterPro" id="IPR007627">
    <property type="entry name" value="RNA_pol_sigma70_r2"/>
</dbReference>
<reference evidence="7 8" key="1">
    <citation type="submission" date="2023-05" db="EMBL/GenBank/DDBJ databases">
        <title>Draft genome sequence of Streptomyces sp. B-S-A12 isolated from a cave soil in Thailand.</title>
        <authorList>
            <person name="Chamroensaksri N."/>
            <person name="Muangham S."/>
        </authorList>
    </citation>
    <scope>NUCLEOTIDE SEQUENCE [LARGE SCALE GENOMIC DNA]</scope>
    <source>
        <strain evidence="7 8">B-S-A12</strain>
    </source>
</reference>
<accession>A0ABT6SRP1</accession>
<dbReference type="InterPro" id="IPR013249">
    <property type="entry name" value="RNA_pol_sigma70_r4_t2"/>
</dbReference>
<dbReference type="Pfam" id="PF04542">
    <property type="entry name" value="Sigma70_r2"/>
    <property type="match status" value="1"/>
</dbReference>
<feature type="domain" description="RNA polymerase sigma factor 70 region 4 type 2" evidence="6">
    <location>
        <begin position="136"/>
        <end position="188"/>
    </location>
</feature>
<organism evidence="7 8">
    <name type="scientific">Streptomyces luteolus</name>
    <dbReference type="NCBI Taxonomy" id="3043615"/>
    <lineage>
        <taxon>Bacteria</taxon>
        <taxon>Bacillati</taxon>
        <taxon>Actinomycetota</taxon>
        <taxon>Actinomycetes</taxon>
        <taxon>Kitasatosporales</taxon>
        <taxon>Streptomycetaceae</taxon>
        <taxon>Streptomyces</taxon>
    </lineage>
</organism>
<dbReference type="PANTHER" id="PTHR43133">
    <property type="entry name" value="RNA POLYMERASE ECF-TYPE SIGMA FACTO"/>
    <property type="match status" value="1"/>
</dbReference>
<dbReference type="SUPFAM" id="SSF88659">
    <property type="entry name" value="Sigma3 and sigma4 domains of RNA polymerase sigma factors"/>
    <property type="match status" value="1"/>
</dbReference>
<dbReference type="RefSeq" id="WP_282533700.1">
    <property type="nucleotide sequence ID" value="NZ_JASCIS010000003.1"/>
</dbReference>
<dbReference type="Gene3D" id="1.10.1740.10">
    <property type="match status" value="1"/>
</dbReference>
<dbReference type="InterPro" id="IPR014284">
    <property type="entry name" value="RNA_pol_sigma-70_dom"/>
</dbReference>
<comment type="similarity">
    <text evidence="1">Belongs to the sigma-70 factor family. ECF subfamily.</text>
</comment>
<dbReference type="NCBIfam" id="NF007228">
    <property type="entry name" value="PRK09646.1"/>
    <property type="match status" value="1"/>
</dbReference>
<dbReference type="InterPro" id="IPR013324">
    <property type="entry name" value="RNA_pol_sigma_r3/r4-like"/>
</dbReference>
<evidence type="ECO:0000259" key="6">
    <source>
        <dbReference type="Pfam" id="PF08281"/>
    </source>
</evidence>
<dbReference type="Proteomes" id="UP001237105">
    <property type="component" value="Unassembled WGS sequence"/>
</dbReference>
<evidence type="ECO:0000256" key="2">
    <source>
        <dbReference type="ARBA" id="ARBA00023015"/>
    </source>
</evidence>
<keyword evidence="3" id="KW-0731">Sigma factor</keyword>
<dbReference type="InterPro" id="IPR013325">
    <property type="entry name" value="RNA_pol_sigma_r2"/>
</dbReference>
<proteinExistence type="inferred from homology"/>
<dbReference type="SUPFAM" id="SSF88946">
    <property type="entry name" value="Sigma2 domain of RNA polymerase sigma factors"/>
    <property type="match status" value="1"/>
</dbReference>
<dbReference type="EMBL" id="JASCIS010000003">
    <property type="protein sequence ID" value="MDI3417788.1"/>
    <property type="molecule type" value="Genomic_DNA"/>
</dbReference>
<protein>
    <submittedName>
        <fullName evidence="7">Sigma-70 family RNA polymerase sigma factor</fullName>
    </submittedName>
</protein>